<evidence type="ECO:0000313" key="2">
    <source>
        <dbReference type="EMBL" id="MBV7390420.1"/>
    </source>
</evidence>
<evidence type="ECO:0000313" key="3">
    <source>
        <dbReference type="Proteomes" id="UP000774130"/>
    </source>
</evidence>
<dbReference type="Pfam" id="PF02661">
    <property type="entry name" value="Fic"/>
    <property type="match status" value="1"/>
</dbReference>
<name>A0ABS6TC04_9ENTE</name>
<dbReference type="Proteomes" id="UP000774130">
    <property type="component" value="Unassembled WGS sequence"/>
</dbReference>
<dbReference type="EMBL" id="JAHUZB010000003">
    <property type="protein sequence ID" value="MBV7390420.1"/>
    <property type="molecule type" value="Genomic_DNA"/>
</dbReference>
<keyword evidence="3" id="KW-1185">Reference proteome</keyword>
<protein>
    <submittedName>
        <fullName evidence="2">Type II toxin-antitoxin system death-on-curing family toxin</fullName>
    </submittedName>
</protein>
<feature type="domain" description="Fido" evidence="1">
    <location>
        <begin position="4"/>
        <end position="128"/>
    </location>
</feature>
<dbReference type="InterPro" id="IPR003812">
    <property type="entry name" value="Fido"/>
</dbReference>
<organism evidence="2 3">
    <name type="scientific">Enterococcus alishanensis</name>
    <dbReference type="NCBI Taxonomy" id="1303817"/>
    <lineage>
        <taxon>Bacteria</taxon>
        <taxon>Bacillati</taxon>
        <taxon>Bacillota</taxon>
        <taxon>Bacilli</taxon>
        <taxon>Lactobacillales</taxon>
        <taxon>Enterococcaceae</taxon>
        <taxon>Enterococcus</taxon>
    </lineage>
</organism>
<gene>
    <name evidence="2" type="ORF">KUA55_07000</name>
</gene>
<comment type="caution">
    <text evidence="2">The sequence shown here is derived from an EMBL/GenBank/DDBJ whole genome shotgun (WGS) entry which is preliminary data.</text>
</comment>
<dbReference type="PANTHER" id="PTHR39426:SF1">
    <property type="entry name" value="HOMOLOGY TO DEATH-ON-CURING PROTEIN OF PHAGE P1"/>
    <property type="match status" value="1"/>
</dbReference>
<sequence>MIYLSSEAIVRINARVITNYSPGEMIGLKDAKALAMIVNLPQQVVFGQELYQTIFDKAAILVINLIKRHPFHNGNKRTALVAMVTFLKINDYRVDLDQAEAVAFILKITTSQLAFDELKAEVVEKLAEIAGSID</sequence>
<dbReference type="InterPro" id="IPR006440">
    <property type="entry name" value="Doc"/>
</dbReference>
<reference evidence="2 3" key="1">
    <citation type="submission" date="2021-06" db="EMBL/GenBank/DDBJ databases">
        <title>Enterococcus alishanensis sp. nov., a novel lactic acid bacterium isolated from fresh coffee beans.</title>
        <authorList>
            <person name="Chen Y.-S."/>
        </authorList>
    </citation>
    <scope>NUCLEOTIDE SEQUENCE [LARGE SCALE GENOMIC DNA]</scope>
    <source>
        <strain evidence="2 3">ALS3</strain>
    </source>
</reference>
<dbReference type="NCBIfam" id="TIGR01550">
    <property type="entry name" value="DOC_P1"/>
    <property type="match status" value="1"/>
</dbReference>
<accession>A0ABS6TC04</accession>
<dbReference type="PROSITE" id="PS51459">
    <property type="entry name" value="FIDO"/>
    <property type="match status" value="1"/>
</dbReference>
<dbReference type="RefSeq" id="WP_218325485.1">
    <property type="nucleotide sequence ID" value="NZ_JAHUZB010000003.1"/>
</dbReference>
<dbReference type="PANTHER" id="PTHR39426">
    <property type="entry name" value="HOMOLOGY TO DEATH-ON-CURING PROTEIN OF PHAGE P1"/>
    <property type="match status" value="1"/>
</dbReference>
<proteinExistence type="predicted"/>
<evidence type="ECO:0000259" key="1">
    <source>
        <dbReference type="PROSITE" id="PS51459"/>
    </source>
</evidence>